<keyword evidence="4" id="KW-0862">Zinc</keyword>
<dbReference type="GO" id="GO:0000981">
    <property type="term" value="F:DNA-binding transcription factor activity, RNA polymerase II-specific"/>
    <property type="evidence" value="ECO:0007669"/>
    <property type="project" value="TreeGrafter"/>
</dbReference>
<evidence type="ECO:0000256" key="1">
    <source>
        <dbReference type="ARBA" id="ARBA00022723"/>
    </source>
</evidence>
<evidence type="ECO:0000256" key="5">
    <source>
        <dbReference type="ARBA" id="ARBA00023015"/>
    </source>
</evidence>
<dbReference type="GO" id="GO:0008270">
    <property type="term" value="F:zinc ion binding"/>
    <property type="evidence" value="ECO:0007669"/>
    <property type="project" value="UniProtKB-KW"/>
</dbReference>
<comment type="caution">
    <text evidence="10">The sequence shown here is derived from an EMBL/GenBank/DDBJ whole genome shotgun (WGS) entry which is preliminary data.</text>
</comment>
<dbReference type="SUPFAM" id="SSF57667">
    <property type="entry name" value="beta-beta-alpha zinc fingers"/>
    <property type="match status" value="2"/>
</dbReference>
<organism evidence="10 11">
    <name type="scientific">Cytospora chrysosperma</name>
    <name type="common">Cytospora canker fungus</name>
    <name type="synonym">Sphaeria chrysosperma</name>
    <dbReference type="NCBI Taxonomy" id="252740"/>
    <lineage>
        <taxon>Eukaryota</taxon>
        <taxon>Fungi</taxon>
        <taxon>Dikarya</taxon>
        <taxon>Ascomycota</taxon>
        <taxon>Pezizomycotina</taxon>
        <taxon>Sordariomycetes</taxon>
        <taxon>Sordariomycetidae</taxon>
        <taxon>Diaporthales</taxon>
        <taxon>Cytosporaceae</taxon>
        <taxon>Cytospora</taxon>
    </lineage>
</organism>
<evidence type="ECO:0000256" key="6">
    <source>
        <dbReference type="ARBA" id="ARBA00023163"/>
    </source>
</evidence>
<keyword evidence="6" id="KW-0804">Transcription</keyword>
<dbReference type="PANTHER" id="PTHR23235">
    <property type="entry name" value="KRUEPPEL-LIKE TRANSCRIPTION FACTOR"/>
    <property type="match status" value="1"/>
</dbReference>
<dbReference type="Proteomes" id="UP000284375">
    <property type="component" value="Unassembled WGS sequence"/>
</dbReference>
<dbReference type="STRING" id="252740.A0A423WLW6"/>
<dbReference type="Pfam" id="PF00096">
    <property type="entry name" value="zf-C2H2"/>
    <property type="match status" value="3"/>
</dbReference>
<evidence type="ECO:0000256" key="4">
    <source>
        <dbReference type="ARBA" id="ARBA00022833"/>
    </source>
</evidence>
<sequence>MDLTPPLTRSPASTPKTYCPSEASSSGYPSPGLVEQHYRISSIYEPDPSCSMAPETSLPPLDAMIPPEWNPATVLHPALTTASMVNGLNAEYDPFATYEGHLSGSYPQALYASDSHTPPPALQASQSPDPPLPRASLAYPPVPTSPSPEASRIKSEAPSEYSHSIGHYASPRLSSAPYPSDMGNAYPQLPPLPHSAAQSSSGYASDSTSTHWMKSEHYPMEPEELYTGPSSQSSAVMFGQETHKSSRAGSRSRRAPRKLTTKEEANFQCEVRGCGKLFSRSYNFKAHMETHDERREYHFPCQVDGCTKKFVRKTDFQRHHQSVHMKERKHKCDYCGRMFARKDTLRRHMDDGCSKRFDIGTLDLRADSYDQQSSRSLSILPPSNATLPPLEMPPLTNTLASSLRLREPSDVNSPWGR</sequence>
<keyword evidence="3 7" id="KW-0863">Zinc-finger</keyword>
<dbReference type="InterPro" id="IPR036236">
    <property type="entry name" value="Znf_C2H2_sf"/>
</dbReference>
<gene>
    <name evidence="10" type="ORF">VSDG_00695</name>
</gene>
<accession>A0A423WLW6</accession>
<feature type="domain" description="C2H2-type" evidence="9">
    <location>
        <begin position="330"/>
        <end position="349"/>
    </location>
</feature>
<evidence type="ECO:0000256" key="2">
    <source>
        <dbReference type="ARBA" id="ARBA00022737"/>
    </source>
</evidence>
<dbReference type="GO" id="GO:0000978">
    <property type="term" value="F:RNA polymerase II cis-regulatory region sequence-specific DNA binding"/>
    <property type="evidence" value="ECO:0007669"/>
    <property type="project" value="TreeGrafter"/>
</dbReference>
<keyword evidence="5" id="KW-0805">Transcription regulation</keyword>
<feature type="region of interest" description="Disordered" evidence="8">
    <location>
        <begin position="109"/>
        <end position="208"/>
    </location>
</feature>
<keyword evidence="1" id="KW-0479">Metal-binding</keyword>
<evidence type="ECO:0000256" key="3">
    <source>
        <dbReference type="ARBA" id="ARBA00022771"/>
    </source>
</evidence>
<protein>
    <recommendedName>
        <fullName evidence="9">C2H2-type domain-containing protein</fullName>
    </recommendedName>
</protein>
<feature type="domain" description="C2H2-type" evidence="9">
    <location>
        <begin position="299"/>
        <end position="329"/>
    </location>
</feature>
<evidence type="ECO:0000313" key="11">
    <source>
        <dbReference type="Proteomes" id="UP000284375"/>
    </source>
</evidence>
<dbReference type="SMART" id="SM00355">
    <property type="entry name" value="ZnF_C2H2"/>
    <property type="match status" value="3"/>
</dbReference>
<dbReference type="AlphaFoldDB" id="A0A423WLW6"/>
<evidence type="ECO:0000256" key="7">
    <source>
        <dbReference type="PROSITE-ProRule" id="PRU00042"/>
    </source>
</evidence>
<dbReference type="OrthoDB" id="6910977at2759"/>
<keyword evidence="2" id="KW-0677">Repeat</keyword>
<dbReference type="PROSITE" id="PS50157">
    <property type="entry name" value="ZINC_FINGER_C2H2_2"/>
    <property type="match status" value="3"/>
</dbReference>
<feature type="compositionally biased region" description="Polar residues" evidence="8">
    <location>
        <begin position="10"/>
        <end position="28"/>
    </location>
</feature>
<evidence type="ECO:0000313" key="10">
    <source>
        <dbReference type="EMBL" id="ROW04406.1"/>
    </source>
</evidence>
<dbReference type="InterPro" id="IPR013087">
    <property type="entry name" value="Znf_C2H2_type"/>
</dbReference>
<feature type="compositionally biased region" description="Low complexity" evidence="8">
    <location>
        <begin position="195"/>
        <end position="208"/>
    </location>
</feature>
<dbReference type="PANTHER" id="PTHR23235:SF120">
    <property type="entry name" value="KRUPPEL-LIKE FACTOR 15"/>
    <property type="match status" value="1"/>
</dbReference>
<keyword evidence="11" id="KW-1185">Reference proteome</keyword>
<reference evidence="10 11" key="1">
    <citation type="submission" date="2015-09" db="EMBL/GenBank/DDBJ databases">
        <title>Host preference determinants of Valsa canker pathogens revealed by comparative genomics.</title>
        <authorList>
            <person name="Yin Z."/>
            <person name="Huang L."/>
        </authorList>
    </citation>
    <scope>NUCLEOTIDE SEQUENCE [LARGE SCALE GENOMIC DNA]</scope>
    <source>
        <strain evidence="10 11">YSFL</strain>
    </source>
</reference>
<dbReference type="PROSITE" id="PS00028">
    <property type="entry name" value="ZINC_FINGER_C2H2_1"/>
    <property type="match status" value="2"/>
</dbReference>
<evidence type="ECO:0000259" key="9">
    <source>
        <dbReference type="PROSITE" id="PS50157"/>
    </source>
</evidence>
<name>A0A423WLW6_CYTCH</name>
<dbReference type="FunFam" id="3.30.160.60:FF:000032">
    <property type="entry name" value="Krueppel-like factor 4"/>
    <property type="match status" value="1"/>
</dbReference>
<feature type="domain" description="C2H2-type" evidence="9">
    <location>
        <begin position="267"/>
        <end position="296"/>
    </location>
</feature>
<feature type="region of interest" description="Disordered" evidence="8">
    <location>
        <begin position="1"/>
        <end position="33"/>
    </location>
</feature>
<evidence type="ECO:0000256" key="8">
    <source>
        <dbReference type="SAM" id="MobiDB-lite"/>
    </source>
</evidence>
<proteinExistence type="predicted"/>
<dbReference type="Gene3D" id="3.30.160.60">
    <property type="entry name" value="Classic Zinc Finger"/>
    <property type="match status" value="3"/>
</dbReference>
<dbReference type="EMBL" id="LJZO01000002">
    <property type="protein sequence ID" value="ROW04406.1"/>
    <property type="molecule type" value="Genomic_DNA"/>
</dbReference>